<dbReference type="Gene3D" id="1.10.443.10">
    <property type="entry name" value="Intergrase catalytic core"/>
    <property type="match status" value="1"/>
</dbReference>
<dbReference type="InterPro" id="IPR011010">
    <property type="entry name" value="DNA_brk_join_enz"/>
</dbReference>
<reference evidence="3" key="1">
    <citation type="submission" date="2020-10" db="EMBL/GenBank/DDBJ databases">
        <authorList>
            <person name="Gilroy R."/>
        </authorList>
    </citation>
    <scope>NUCLEOTIDE SEQUENCE</scope>
    <source>
        <strain evidence="3">4509</strain>
    </source>
</reference>
<sequence>MIELSNIYSYSTVNGIKFVLSAAFDLAVEESILLKNPFHFKLSSVIRNDVVKREALTEEQVKTWLSFLKTDAVGARYYDTNLLLLETGMRISELCGLTMEDIDFSKNEISINHQLLYDSGKSERYITSPKSSSGERIIPLTATARKALKRILKDRPKPKVEWVIDGYSNFVFLQKNGKPRTGDLYDRAFQKLVKRYNDSHPEKPLPEIRPHILRHTFCTRKAEAGMNPKALQYLMGHSSIDMTLNLYAHTNQGFAEEELRRIERC</sequence>
<comment type="caution">
    <text evidence="3">The sequence shown here is derived from an EMBL/GenBank/DDBJ whole genome shotgun (WGS) entry which is preliminary data.</text>
</comment>
<dbReference type="PANTHER" id="PTHR30349">
    <property type="entry name" value="PHAGE INTEGRASE-RELATED"/>
    <property type="match status" value="1"/>
</dbReference>
<reference evidence="3" key="2">
    <citation type="journal article" date="2021" name="PeerJ">
        <title>Extensive microbial diversity within the chicken gut microbiome revealed by metagenomics and culture.</title>
        <authorList>
            <person name="Gilroy R."/>
            <person name="Ravi A."/>
            <person name="Getino M."/>
            <person name="Pursley I."/>
            <person name="Horton D.L."/>
            <person name="Alikhan N.F."/>
            <person name="Baker D."/>
            <person name="Gharbi K."/>
            <person name="Hall N."/>
            <person name="Watson M."/>
            <person name="Adriaenssens E.M."/>
            <person name="Foster-Nyarko E."/>
            <person name="Jarju S."/>
            <person name="Secka A."/>
            <person name="Antonio M."/>
            <person name="Oren A."/>
            <person name="Chaudhuri R.R."/>
            <person name="La Ragione R."/>
            <person name="Hildebrand F."/>
            <person name="Pallen M.J."/>
        </authorList>
    </citation>
    <scope>NUCLEOTIDE SEQUENCE</scope>
    <source>
        <strain evidence="3">4509</strain>
    </source>
</reference>
<evidence type="ECO:0000313" key="3">
    <source>
        <dbReference type="EMBL" id="HIU42551.1"/>
    </source>
</evidence>
<dbReference type="Proteomes" id="UP000824082">
    <property type="component" value="Unassembled WGS sequence"/>
</dbReference>
<gene>
    <name evidence="3" type="ORF">IAD19_08385</name>
</gene>
<evidence type="ECO:0000256" key="1">
    <source>
        <dbReference type="ARBA" id="ARBA00023172"/>
    </source>
</evidence>
<dbReference type="Pfam" id="PF00589">
    <property type="entry name" value="Phage_integrase"/>
    <property type="match status" value="1"/>
</dbReference>
<protein>
    <submittedName>
        <fullName evidence="3">Site-specific integrase</fullName>
    </submittedName>
</protein>
<dbReference type="InterPro" id="IPR050090">
    <property type="entry name" value="Tyrosine_recombinase_XerCD"/>
</dbReference>
<dbReference type="InterPro" id="IPR013762">
    <property type="entry name" value="Integrase-like_cat_sf"/>
</dbReference>
<keyword evidence="1" id="KW-0233">DNA recombination</keyword>
<dbReference type="EMBL" id="DVMX01000158">
    <property type="protein sequence ID" value="HIU42551.1"/>
    <property type="molecule type" value="Genomic_DNA"/>
</dbReference>
<dbReference type="SUPFAM" id="SSF56349">
    <property type="entry name" value="DNA breaking-rejoining enzymes"/>
    <property type="match status" value="1"/>
</dbReference>
<accession>A0A9D1LKX4</accession>
<dbReference type="GO" id="GO:0015074">
    <property type="term" value="P:DNA integration"/>
    <property type="evidence" value="ECO:0007669"/>
    <property type="project" value="InterPro"/>
</dbReference>
<organism evidence="3 4">
    <name type="scientific">Candidatus Egerieicola faecale</name>
    <dbReference type="NCBI Taxonomy" id="2840774"/>
    <lineage>
        <taxon>Bacteria</taxon>
        <taxon>Bacillati</taxon>
        <taxon>Bacillota</taxon>
        <taxon>Clostridia</taxon>
        <taxon>Eubacteriales</taxon>
        <taxon>Oscillospiraceae</taxon>
        <taxon>Oscillospiraceae incertae sedis</taxon>
        <taxon>Candidatus Egerieicola</taxon>
    </lineage>
</organism>
<feature type="domain" description="Tyr recombinase" evidence="2">
    <location>
        <begin position="51"/>
        <end position="264"/>
    </location>
</feature>
<dbReference type="GO" id="GO:0006310">
    <property type="term" value="P:DNA recombination"/>
    <property type="evidence" value="ECO:0007669"/>
    <property type="project" value="UniProtKB-KW"/>
</dbReference>
<dbReference type="PROSITE" id="PS51898">
    <property type="entry name" value="TYR_RECOMBINASE"/>
    <property type="match status" value="1"/>
</dbReference>
<evidence type="ECO:0000313" key="4">
    <source>
        <dbReference type="Proteomes" id="UP000824082"/>
    </source>
</evidence>
<dbReference type="GO" id="GO:0003677">
    <property type="term" value="F:DNA binding"/>
    <property type="evidence" value="ECO:0007669"/>
    <property type="project" value="InterPro"/>
</dbReference>
<name>A0A9D1LKX4_9FIRM</name>
<evidence type="ECO:0000259" key="2">
    <source>
        <dbReference type="PROSITE" id="PS51898"/>
    </source>
</evidence>
<proteinExistence type="predicted"/>
<dbReference type="CDD" id="cd01189">
    <property type="entry name" value="INT_ICEBs1_C_like"/>
    <property type="match status" value="1"/>
</dbReference>
<dbReference type="AlphaFoldDB" id="A0A9D1LKX4"/>
<dbReference type="PANTHER" id="PTHR30349:SF64">
    <property type="entry name" value="PROPHAGE INTEGRASE INTD-RELATED"/>
    <property type="match status" value="1"/>
</dbReference>
<dbReference type="InterPro" id="IPR002104">
    <property type="entry name" value="Integrase_catalytic"/>
</dbReference>